<evidence type="ECO:0000256" key="1">
    <source>
        <dbReference type="SAM" id="MobiDB-lite"/>
    </source>
</evidence>
<reference evidence="2 3" key="1">
    <citation type="journal article" date="2023" name="Commun. Biol.">
        <title>Genome analysis of Parmales, the sister group of diatoms, reveals the evolutionary specialization of diatoms from phago-mixotrophs to photoautotrophs.</title>
        <authorList>
            <person name="Ban H."/>
            <person name="Sato S."/>
            <person name="Yoshikawa S."/>
            <person name="Yamada K."/>
            <person name="Nakamura Y."/>
            <person name="Ichinomiya M."/>
            <person name="Sato N."/>
            <person name="Blanc-Mathieu R."/>
            <person name="Endo H."/>
            <person name="Kuwata A."/>
            <person name="Ogata H."/>
        </authorList>
    </citation>
    <scope>NUCLEOTIDE SEQUENCE [LARGE SCALE GENOMIC DNA]</scope>
</reference>
<sequence>MPEAKNLKKRTMVKDVVGQVRATTYIIPESDFTYGIKNDWNVMGADVVVSNWAVGQKSKSQTTMKSFPATNREALKTGILTAKGQREYAKKNPVMKANPTGALDNTKEKDSKAWSHGRPFGIKSTQNTTPMSLILSAPDDGVERDYPIYSSQQKGGMPKPRPTKSSQLAEASNAKKNEPPGSPVDEFKMKKFANVKAKVVMGK</sequence>
<evidence type="ECO:0000313" key="3">
    <source>
        <dbReference type="Proteomes" id="UP001165060"/>
    </source>
</evidence>
<dbReference type="PANTHER" id="PTHR28617">
    <property type="entry name" value="CILIA- AND FLAGELLA-ASSOCIATED PROTEIN 77"/>
    <property type="match status" value="1"/>
</dbReference>
<accession>A0ABQ6MN00</accession>
<evidence type="ECO:0000313" key="2">
    <source>
        <dbReference type="EMBL" id="GMI29397.1"/>
    </source>
</evidence>
<dbReference type="EMBL" id="BRYB01003032">
    <property type="protein sequence ID" value="GMI29397.1"/>
    <property type="molecule type" value="Genomic_DNA"/>
</dbReference>
<organism evidence="2 3">
    <name type="scientific">Tetraparma gracilis</name>
    <dbReference type="NCBI Taxonomy" id="2962635"/>
    <lineage>
        <taxon>Eukaryota</taxon>
        <taxon>Sar</taxon>
        <taxon>Stramenopiles</taxon>
        <taxon>Ochrophyta</taxon>
        <taxon>Bolidophyceae</taxon>
        <taxon>Parmales</taxon>
        <taxon>Triparmaceae</taxon>
        <taxon>Tetraparma</taxon>
    </lineage>
</organism>
<proteinExistence type="predicted"/>
<dbReference type="Pfam" id="PF14825">
    <property type="entry name" value="CFAP77"/>
    <property type="match status" value="1"/>
</dbReference>
<dbReference type="PANTHER" id="PTHR28617:SF1">
    <property type="entry name" value="CILIA- AND FLAGELLA-ASSOCIATED PROTEIN 77"/>
    <property type="match status" value="1"/>
</dbReference>
<name>A0ABQ6MN00_9STRA</name>
<keyword evidence="3" id="KW-1185">Reference proteome</keyword>
<comment type="caution">
    <text evidence="2">The sequence shown here is derived from an EMBL/GenBank/DDBJ whole genome shotgun (WGS) entry which is preliminary data.</text>
</comment>
<gene>
    <name evidence="2" type="ORF">TeGR_g6087</name>
</gene>
<protein>
    <submittedName>
        <fullName evidence="2">Uncharacterized protein</fullName>
    </submittedName>
</protein>
<dbReference type="Proteomes" id="UP001165060">
    <property type="component" value="Unassembled WGS sequence"/>
</dbReference>
<dbReference type="InterPro" id="IPR029147">
    <property type="entry name" value="CFAP77"/>
</dbReference>
<feature type="region of interest" description="Disordered" evidence="1">
    <location>
        <begin position="85"/>
        <end position="187"/>
    </location>
</feature>